<organism evidence="3 4">
    <name type="scientific">Armillaria borealis</name>
    <dbReference type="NCBI Taxonomy" id="47425"/>
    <lineage>
        <taxon>Eukaryota</taxon>
        <taxon>Fungi</taxon>
        <taxon>Dikarya</taxon>
        <taxon>Basidiomycota</taxon>
        <taxon>Agaricomycotina</taxon>
        <taxon>Agaricomycetes</taxon>
        <taxon>Agaricomycetidae</taxon>
        <taxon>Agaricales</taxon>
        <taxon>Marasmiineae</taxon>
        <taxon>Physalacriaceae</taxon>
        <taxon>Armillaria</taxon>
    </lineage>
</organism>
<dbReference type="Proteomes" id="UP001175226">
    <property type="component" value="Unassembled WGS sequence"/>
</dbReference>
<gene>
    <name evidence="3" type="ORF">EV421DRAFT_1909128</name>
</gene>
<accession>A0AA39J4T1</accession>
<dbReference type="InterPro" id="IPR011008">
    <property type="entry name" value="Dimeric_a/b-barrel"/>
</dbReference>
<evidence type="ECO:0000313" key="3">
    <source>
        <dbReference type="EMBL" id="KAK0434829.1"/>
    </source>
</evidence>
<dbReference type="EMBL" id="JAUEPT010000068">
    <property type="protein sequence ID" value="KAK0434829.1"/>
    <property type="molecule type" value="Genomic_DNA"/>
</dbReference>
<comment type="similarity">
    <text evidence="1">Belongs to the tpcK family.</text>
</comment>
<dbReference type="Pfam" id="PF07110">
    <property type="entry name" value="EthD"/>
    <property type="match status" value="1"/>
</dbReference>
<proteinExistence type="inferred from homology"/>
<feature type="domain" description="EthD" evidence="2">
    <location>
        <begin position="20"/>
        <end position="113"/>
    </location>
</feature>
<dbReference type="InterPro" id="IPR009799">
    <property type="entry name" value="EthD_dom"/>
</dbReference>
<protein>
    <recommendedName>
        <fullName evidence="2">EthD domain-containing protein</fullName>
    </recommendedName>
</protein>
<keyword evidence="4" id="KW-1185">Reference proteome</keyword>
<name>A0AA39J4T1_9AGAR</name>
<sequence>MATSTIQTDRVRVALLFKRKEGLTLEEFYHHWFEGLSKVLLSSHIFVDNVLKYEQLRIDSEAAAMLKAVGFEPPEQWDGMALLEAESFEKIFAIFQSEEYKTTIGPYEDQFLQRKAAQIFPLKFAVFLDKTESNRPQP</sequence>
<reference evidence="3" key="1">
    <citation type="submission" date="2023-06" db="EMBL/GenBank/DDBJ databases">
        <authorList>
            <consortium name="Lawrence Berkeley National Laboratory"/>
            <person name="Ahrendt S."/>
            <person name="Sahu N."/>
            <person name="Indic B."/>
            <person name="Wong-Bajracharya J."/>
            <person name="Merenyi Z."/>
            <person name="Ke H.-M."/>
            <person name="Monk M."/>
            <person name="Kocsube S."/>
            <person name="Drula E."/>
            <person name="Lipzen A."/>
            <person name="Balint B."/>
            <person name="Henrissat B."/>
            <person name="Andreopoulos B."/>
            <person name="Martin F.M."/>
            <person name="Harder C.B."/>
            <person name="Rigling D."/>
            <person name="Ford K.L."/>
            <person name="Foster G.D."/>
            <person name="Pangilinan J."/>
            <person name="Papanicolaou A."/>
            <person name="Barry K."/>
            <person name="LaButti K."/>
            <person name="Viragh M."/>
            <person name="Koriabine M."/>
            <person name="Yan M."/>
            <person name="Riley R."/>
            <person name="Champramary S."/>
            <person name="Plett K.L."/>
            <person name="Tsai I.J."/>
            <person name="Slot J."/>
            <person name="Sipos G."/>
            <person name="Plett J."/>
            <person name="Nagy L.G."/>
            <person name="Grigoriev I.V."/>
        </authorList>
    </citation>
    <scope>NUCLEOTIDE SEQUENCE</scope>
    <source>
        <strain evidence="3">FPL87.14</strain>
    </source>
</reference>
<dbReference type="AlphaFoldDB" id="A0AA39J4T1"/>
<evidence type="ECO:0000259" key="2">
    <source>
        <dbReference type="Pfam" id="PF07110"/>
    </source>
</evidence>
<dbReference type="Gene3D" id="3.30.70.100">
    <property type="match status" value="1"/>
</dbReference>
<comment type="caution">
    <text evidence="3">The sequence shown here is derived from an EMBL/GenBank/DDBJ whole genome shotgun (WGS) entry which is preliminary data.</text>
</comment>
<evidence type="ECO:0000313" key="4">
    <source>
        <dbReference type="Proteomes" id="UP001175226"/>
    </source>
</evidence>
<dbReference type="SUPFAM" id="SSF54909">
    <property type="entry name" value="Dimeric alpha+beta barrel"/>
    <property type="match status" value="1"/>
</dbReference>
<evidence type="ECO:0000256" key="1">
    <source>
        <dbReference type="ARBA" id="ARBA00005986"/>
    </source>
</evidence>
<dbReference type="GO" id="GO:0016491">
    <property type="term" value="F:oxidoreductase activity"/>
    <property type="evidence" value="ECO:0007669"/>
    <property type="project" value="InterPro"/>
</dbReference>